<dbReference type="PANTHER" id="PTHR10502">
    <property type="entry name" value="ANNEXIN"/>
    <property type="match status" value="1"/>
</dbReference>
<dbReference type="GO" id="GO:0009409">
    <property type="term" value="P:response to cold"/>
    <property type="evidence" value="ECO:0007669"/>
    <property type="project" value="TreeGrafter"/>
</dbReference>
<dbReference type="SMART" id="SM00335">
    <property type="entry name" value="ANX"/>
    <property type="match status" value="2"/>
</dbReference>
<dbReference type="PROSITE" id="PS51897">
    <property type="entry name" value="ANNEXIN_2"/>
    <property type="match status" value="1"/>
</dbReference>
<dbReference type="EMBL" id="JXTB01000564">
    <property type="protein sequence ID" value="PON36555.1"/>
    <property type="molecule type" value="Genomic_DNA"/>
</dbReference>
<evidence type="ECO:0000256" key="1">
    <source>
        <dbReference type="ARBA" id="ARBA00022737"/>
    </source>
</evidence>
<keyword evidence="6" id="KW-1185">Reference proteome</keyword>
<dbReference type="InterPro" id="IPR001464">
    <property type="entry name" value="Annexin"/>
</dbReference>
<dbReference type="GO" id="GO:0001786">
    <property type="term" value="F:phosphatidylserine binding"/>
    <property type="evidence" value="ECO:0007669"/>
    <property type="project" value="TreeGrafter"/>
</dbReference>
<evidence type="ECO:0000256" key="2">
    <source>
        <dbReference type="ARBA" id="ARBA00022837"/>
    </source>
</evidence>
<keyword evidence="3" id="KW-0041">Annexin</keyword>
<sequence>GFVVEWKYVSHLSSLLTFVGCLIKVYLHRMAPSNEVQLVTKAFSGLGVDEKSLITILGKWEPEQRYSFRLGFSCFFVQDECHFERWRDDIIKCLRQEFLRFKLLVKLVSAYRYEGKKVNDDYAKCDAKALAKAIKNPNIKSLLEDDDVLRVLTTRSKPHLKKVCEHYNKIFGKNLDEEFDPHKRLKETLQCLCTPHKYFTKVLDAALKNDADKKVKKAMTRVIVTRADIDIKQIIDEFQIQYGVALTTKIQETANGNYKDFLLTLVAKGNEKPWKSVCCKDMSLISM</sequence>
<dbReference type="PRINTS" id="PR00196">
    <property type="entry name" value="ANNEXIN"/>
</dbReference>
<dbReference type="GO" id="GO:0005509">
    <property type="term" value="F:calcium ion binding"/>
    <property type="evidence" value="ECO:0007669"/>
    <property type="project" value="InterPro"/>
</dbReference>
<dbReference type="OrthoDB" id="37886at2759"/>
<dbReference type="InterPro" id="IPR018502">
    <property type="entry name" value="Annexin_repeat"/>
</dbReference>
<dbReference type="PANTHER" id="PTHR10502:SF196">
    <property type="entry name" value="ANNEXIN D4"/>
    <property type="match status" value="1"/>
</dbReference>
<dbReference type="FunFam" id="1.10.220.10:FF:000021">
    <property type="entry name" value="annexin D4"/>
    <property type="match status" value="1"/>
</dbReference>
<dbReference type="InterPro" id="IPR037104">
    <property type="entry name" value="Annexin_sf"/>
</dbReference>
<organism evidence="5 6">
    <name type="scientific">Parasponia andersonii</name>
    <name type="common">Sponia andersonii</name>
    <dbReference type="NCBI Taxonomy" id="3476"/>
    <lineage>
        <taxon>Eukaryota</taxon>
        <taxon>Viridiplantae</taxon>
        <taxon>Streptophyta</taxon>
        <taxon>Embryophyta</taxon>
        <taxon>Tracheophyta</taxon>
        <taxon>Spermatophyta</taxon>
        <taxon>Magnoliopsida</taxon>
        <taxon>eudicotyledons</taxon>
        <taxon>Gunneridae</taxon>
        <taxon>Pentapetalae</taxon>
        <taxon>rosids</taxon>
        <taxon>fabids</taxon>
        <taxon>Rosales</taxon>
        <taxon>Cannabaceae</taxon>
        <taxon>Parasponia</taxon>
    </lineage>
</organism>
<dbReference type="GO" id="GO:0005737">
    <property type="term" value="C:cytoplasm"/>
    <property type="evidence" value="ECO:0007669"/>
    <property type="project" value="TreeGrafter"/>
</dbReference>
<keyword evidence="2" id="KW-0106">Calcium</keyword>
<evidence type="ECO:0000256" key="4">
    <source>
        <dbReference type="ARBA" id="ARBA00023302"/>
    </source>
</evidence>
<dbReference type="AlphaFoldDB" id="A0A2P5AJ23"/>
<dbReference type="Proteomes" id="UP000237105">
    <property type="component" value="Unassembled WGS sequence"/>
</dbReference>
<dbReference type="FunFam" id="1.10.220.10:FF:000014">
    <property type="entry name" value="annexin D4"/>
    <property type="match status" value="1"/>
</dbReference>
<evidence type="ECO:0000313" key="6">
    <source>
        <dbReference type="Proteomes" id="UP000237105"/>
    </source>
</evidence>
<keyword evidence="4" id="KW-0111">Calcium/phospholipid-binding</keyword>
<comment type="caution">
    <text evidence="5">The sequence shown here is derived from an EMBL/GenBank/DDBJ whole genome shotgun (WGS) entry which is preliminary data.</text>
</comment>
<proteinExistence type="predicted"/>
<evidence type="ECO:0000313" key="5">
    <source>
        <dbReference type="EMBL" id="PON36555.1"/>
    </source>
</evidence>
<keyword evidence="1" id="KW-0677">Repeat</keyword>
<gene>
    <name evidence="5" type="ORF">PanWU01x14_327510</name>
</gene>
<dbReference type="GO" id="GO:0005544">
    <property type="term" value="F:calcium-dependent phospholipid binding"/>
    <property type="evidence" value="ECO:0007669"/>
    <property type="project" value="UniProtKB-KW"/>
</dbReference>
<dbReference type="Gene3D" id="1.10.220.10">
    <property type="entry name" value="Annexin"/>
    <property type="match status" value="2"/>
</dbReference>
<dbReference type="Pfam" id="PF00191">
    <property type="entry name" value="Annexin"/>
    <property type="match status" value="2"/>
</dbReference>
<dbReference type="GO" id="GO:0009651">
    <property type="term" value="P:response to salt stress"/>
    <property type="evidence" value="ECO:0007669"/>
    <property type="project" value="TreeGrafter"/>
</dbReference>
<reference evidence="6" key="1">
    <citation type="submission" date="2016-06" db="EMBL/GenBank/DDBJ databases">
        <title>Parallel loss of symbiosis genes in relatives of nitrogen-fixing non-legume Parasponia.</title>
        <authorList>
            <person name="Van Velzen R."/>
            <person name="Holmer R."/>
            <person name="Bu F."/>
            <person name="Rutten L."/>
            <person name="Van Zeijl A."/>
            <person name="Liu W."/>
            <person name="Santuari L."/>
            <person name="Cao Q."/>
            <person name="Sharma T."/>
            <person name="Shen D."/>
            <person name="Roswanjaya Y."/>
            <person name="Wardhani T."/>
            <person name="Kalhor M.S."/>
            <person name="Jansen J."/>
            <person name="Van den Hoogen J."/>
            <person name="Gungor B."/>
            <person name="Hartog M."/>
            <person name="Hontelez J."/>
            <person name="Verver J."/>
            <person name="Yang W.-C."/>
            <person name="Schijlen E."/>
            <person name="Repin R."/>
            <person name="Schilthuizen M."/>
            <person name="Schranz E."/>
            <person name="Heidstra R."/>
            <person name="Miyata K."/>
            <person name="Fedorova E."/>
            <person name="Kohlen W."/>
            <person name="Bisseling T."/>
            <person name="Smit S."/>
            <person name="Geurts R."/>
        </authorList>
    </citation>
    <scope>NUCLEOTIDE SEQUENCE [LARGE SCALE GENOMIC DNA]</scope>
    <source>
        <strain evidence="6">cv. WU1-14</strain>
    </source>
</reference>
<dbReference type="GO" id="GO:0005886">
    <property type="term" value="C:plasma membrane"/>
    <property type="evidence" value="ECO:0007669"/>
    <property type="project" value="TreeGrafter"/>
</dbReference>
<dbReference type="STRING" id="3476.A0A2P5AJ23"/>
<dbReference type="GO" id="GO:0009414">
    <property type="term" value="P:response to water deprivation"/>
    <property type="evidence" value="ECO:0007669"/>
    <property type="project" value="TreeGrafter"/>
</dbReference>
<name>A0A2P5AJ23_PARAD</name>
<dbReference type="GO" id="GO:0009408">
    <property type="term" value="P:response to heat"/>
    <property type="evidence" value="ECO:0007669"/>
    <property type="project" value="TreeGrafter"/>
</dbReference>
<accession>A0A2P5AJ23</accession>
<dbReference type="SUPFAM" id="SSF47874">
    <property type="entry name" value="Annexin"/>
    <property type="match status" value="1"/>
</dbReference>
<evidence type="ECO:0000256" key="3">
    <source>
        <dbReference type="ARBA" id="ARBA00023216"/>
    </source>
</evidence>
<protein>
    <submittedName>
        <fullName evidence="5">Annexin</fullName>
    </submittedName>
</protein>
<feature type="non-terminal residue" evidence="5">
    <location>
        <position position="1"/>
    </location>
</feature>